<gene>
    <name evidence="1" type="ORF">FYJ82_06415</name>
</gene>
<name>A0A6N7X333_STRAY</name>
<dbReference type="EMBL" id="VUNP01000026">
    <property type="protein sequence ID" value="MST54021.1"/>
    <property type="molecule type" value="Genomic_DNA"/>
</dbReference>
<evidence type="ECO:0000313" key="2">
    <source>
        <dbReference type="Proteomes" id="UP000471052"/>
    </source>
</evidence>
<protein>
    <submittedName>
        <fullName evidence="1">Uncharacterized protein</fullName>
    </submittedName>
</protein>
<reference evidence="1 2" key="1">
    <citation type="submission" date="2019-08" db="EMBL/GenBank/DDBJ databases">
        <title>In-depth cultivation of the pig gut microbiome towards novel bacterial diversity and tailored functional studies.</title>
        <authorList>
            <person name="Wylensek D."/>
            <person name="Hitch T.C.A."/>
            <person name="Clavel T."/>
        </authorList>
    </citation>
    <scope>NUCLEOTIDE SEQUENCE [LARGE SCALE GENOMIC DNA]</scope>
    <source>
        <strain evidence="1 2">BL-178-WT-3A</strain>
    </source>
</reference>
<dbReference type="AlphaFoldDB" id="A0A6N7X333"/>
<accession>A0A6N7X333</accession>
<organism evidence="1 2">
    <name type="scientific">Streptococcus alactolyticus</name>
    <dbReference type="NCBI Taxonomy" id="29389"/>
    <lineage>
        <taxon>Bacteria</taxon>
        <taxon>Bacillati</taxon>
        <taxon>Bacillota</taxon>
        <taxon>Bacilli</taxon>
        <taxon>Lactobacillales</taxon>
        <taxon>Streptococcaceae</taxon>
        <taxon>Streptococcus</taxon>
    </lineage>
</organism>
<evidence type="ECO:0000313" key="1">
    <source>
        <dbReference type="EMBL" id="MST54021.1"/>
    </source>
</evidence>
<proteinExistence type="predicted"/>
<comment type="caution">
    <text evidence="1">The sequence shown here is derived from an EMBL/GenBank/DDBJ whole genome shotgun (WGS) entry which is preliminary data.</text>
</comment>
<dbReference type="RefSeq" id="WP_154455145.1">
    <property type="nucleotide sequence ID" value="NZ_VUNP01000026.1"/>
</dbReference>
<sequence>MDEIMEVSEDKLFSGLGKFMNDYIQQFDDSDQDIILDLLANYYIAGMISEELELDPVKCLKVLHIKEKPDLLA</sequence>
<dbReference type="Proteomes" id="UP000471052">
    <property type="component" value="Unassembled WGS sequence"/>
</dbReference>